<evidence type="ECO:0000313" key="3">
    <source>
        <dbReference type="Proteomes" id="UP000735302"/>
    </source>
</evidence>
<protein>
    <submittedName>
        <fullName evidence="2">Uncharacterized protein</fullName>
    </submittedName>
</protein>
<gene>
    <name evidence="2" type="ORF">PoB_001126900</name>
</gene>
<keyword evidence="1" id="KW-0732">Signal</keyword>
<dbReference type="AlphaFoldDB" id="A0AAV3YNZ1"/>
<sequence>NIPNAFWYSLLTLLIPSPAPSKTVTNNLYLVSSAPSNPQIFPHRSHSYPHYPLDIPIFYPHPPSHTTTALPRHTCNSARYWSIDRIKTTPKPLIGGCGGHAPL</sequence>
<proteinExistence type="predicted"/>
<comment type="caution">
    <text evidence="2">The sequence shown here is derived from an EMBL/GenBank/DDBJ whole genome shotgun (WGS) entry which is preliminary data.</text>
</comment>
<accession>A0AAV3YNZ1</accession>
<dbReference type="EMBL" id="BLXT01001340">
    <property type="protein sequence ID" value="GFN84763.1"/>
    <property type="molecule type" value="Genomic_DNA"/>
</dbReference>
<feature type="chain" id="PRO_5043674435" evidence="1">
    <location>
        <begin position="22"/>
        <end position="103"/>
    </location>
</feature>
<evidence type="ECO:0000313" key="2">
    <source>
        <dbReference type="EMBL" id="GFN84763.1"/>
    </source>
</evidence>
<feature type="non-terminal residue" evidence="2">
    <location>
        <position position="1"/>
    </location>
</feature>
<keyword evidence="3" id="KW-1185">Reference proteome</keyword>
<dbReference type="Proteomes" id="UP000735302">
    <property type="component" value="Unassembled WGS sequence"/>
</dbReference>
<reference evidence="2 3" key="1">
    <citation type="journal article" date="2021" name="Elife">
        <title>Chloroplast acquisition without the gene transfer in kleptoplastic sea slugs, Plakobranchus ocellatus.</title>
        <authorList>
            <person name="Maeda T."/>
            <person name="Takahashi S."/>
            <person name="Yoshida T."/>
            <person name="Shimamura S."/>
            <person name="Takaki Y."/>
            <person name="Nagai Y."/>
            <person name="Toyoda A."/>
            <person name="Suzuki Y."/>
            <person name="Arimoto A."/>
            <person name="Ishii H."/>
            <person name="Satoh N."/>
            <person name="Nishiyama T."/>
            <person name="Hasebe M."/>
            <person name="Maruyama T."/>
            <person name="Minagawa J."/>
            <person name="Obokata J."/>
            <person name="Shigenobu S."/>
        </authorList>
    </citation>
    <scope>NUCLEOTIDE SEQUENCE [LARGE SCALE GENOMIC DNA]</scope>
</reference>
<name>A0AAV3YNZ1_9GAST</name>
<organism evidence="2 3">
    <name type="scientific">Plakobranchus ocellatus</name>
    <dbReference type="NCBI Taxonomy" id="259542"/>
    <lineage>
        <taxon>Eukaryota</taxon>
        <taxon>Metazoa</taxon>
        <taxon>Spiralia</taxon>
        <taxon>Lophotrochozoa</taxon>
        <taxon>Mollusca</taxon>
        <taxon>Gastropoda</taxon>
        <taxon>Heterobranchia</taxon>
        <taxon>Euthyneura</taxon>
        <taxon>Panpulmonata</taxon>
        <taxon>Sacoglossa</taxon>
        <taxon>Placobranchoidea</taxon>
        <taxon>Plakobranchidae</taxon>
        <taxon>Plakobranchus</taxon>
    </lineage>
</organism>
<feature type="signal peptide" evidence="1">
    <location>
        <begin position="1"/>
        <end position="21"/>
    </location>
</feature>
<evidence type="ECO:0000256" key="1">
    <source>
        <dbReference type="SAM" id="SignalP"/>
    </source>
</evidence>